<gene>
    <name evidence="3" type="ORF">AVL62_00885</name>
</gene>
<accession>A0A0W8I6C7</accession>
<dbReference type="AlphaFoldDB" id="A0A0W8I6C7"/>
<keyword evidence="4" id="KW-1185">Reference proteome</keyword>
<evidence type="ECO:0000259" key="2">
    <source>
        <dbReference type="Pfam" id="PF21320"/>
    </source>
</evidence>
<dbReference type="PANTHER" id="PTHR45128">
    <property type="entry name" value="METHYLTRANSFERASE TYPE 11"/>
    <property type="match status" value="1"/>
</dbReference>
<dbReference type="EMBL" id="LQBL01000028">
    <property type="protein sequence ID" value="KUG53780.1"/>
    <property type="molecule type" value="Genomic_DNA"/>
</dbReference>
<evidence type="ECO:0000259" key="1">
    <source>
        <dbReference type="Pfam" id="PF13847"/>
    </source>
</evidence>
<dbReference type="CDD" id="cd02440">
    <property type="entry name" value="AdoMet_MTases"/>
    <property type="match status" value="1"/>
</dbReference>
<dbReference type="SUPFAM" id="SSF53335">
    <property type="entry name" value="S-adenosyl-L-methionine-dependent methyltransferases"/>
    <property type="match status" value="1"/>
</dbReference>
<dbReference type="InterPro" id="IPR029063">
    <property type="entry name" value="SAM-dependent_MTases_sf"/>
</dbReference>
<dbReference type="InterPro" id="IPR053173">
    <property type="entry name" value="SAM-binding_MTase"/>
</dbReference>
<dbReference type="PANTHER" id="PTHR45128:SF2">
    <property type="entry name" value="METHYLTRANSFERASE DOMAIN-CONTAINING PROTEIN"/>
    <property type="match status" value="1"/>
</dbReference>
<dbReference type="InterPro" id="IPR025714">
    <property type="entry name" value="Methyltranfer_dom"/>
</dbReference>
<dbReference type="Gene3D" id="3.40.50.150">
    <property type="entry name" value="Vaccinia Virus protein VP39"/>
    <property type="match status" value="1"/>
</dbReference>
<dbReference type="SUPFAM" id="SSF46785">
    <property type="entry name" value="Winged helix' DNA-binding domain"/>
    <property type="match status" value="1"/>
</dbReference>
<feature type="domain" description="Methyltransferase" evidence="1">
    <location>
        <begin position="155"/>
        <end position="269"/>
    </location>
</feature>
<feature type="domain" description="S-adenosylmethionine-dependent methyltransferase Rv2258c-like winged HTH" evidence="2">
    <location>
        <begin position="7"/>
        <end position="79"/>
    </location>
</feature>
<organism evidence="3 4">
    <name type="scientific">Serinicoccus chungangensis</name>
    <dbReference type="NCBI Taxonomy" id="767452"/>
    <lineage>
        <taxon>Bacteria</taxon>
        <taxon>Bacillati</taxon>
        <taxon>Actinomycetota</taxon>
        <taxon>Actinomycetes</taxon>
        <taxon>Micrococcales</taxon>
        <taxon>Ornithinimicrobiaceae</taxon>
        <taxon>Serinicoccus</taxon>
    </lineage>
</organism>
<evidence type="ECO:0000313" key="4">
    <source>
        <dbReference type="Proteomes" id="UP000054837"/>
    </source>
</evidence>
<dbReference type="InterPro" id="IPR036388">
    <property type="entry name" value="WH-like_DNA-bd_sf"/>
</dbReference>
<protein>
    <submittedName>
        <fullName evidence="3">Uncharacterized protein</fullName>
    </submittedName>
</protein>
<dbReference type="Pfam" id="PF21320">
    <property type="entry name" value="WHD_Rv2258c"/>
    <property type="match status" value="1"/>
</dbReference>
<dbReference type="InterPro" id="IPR036390">
    <property type="entry name" value="WH_DNA-bd_sf"/>
</dbReference>
<name>A0A0W8I6C7_9MICO</name>
<dbReference type="OrthoDB" id="9801363at2"/>
<dbReference type="InterPro" id="IPR048711">
    <property type="entry name" value="WHD_Rv2258c"/>
</dbReference>
<dbReference type="Gene3D" id="1.10.10.10">
    <property type="entry name" value="Winged helix-like DNA-binding domain superfamily/Winged helix DNA-binding domain"/>
    <property type="match status" value="1"/>
</dbReference>
<reference evidence="3" key="1">
    <citation type="submission" date="2015-12" db="EMBL/GenBank/DDBJ databases">
        <title>Serinicoccus chungangenesis strain CD08_5 genome sequencing and assembly.</title>
        <authorList>
            <person name="Chander A.M."/>
            <person name="Kaur G."/>
            <person name="Nair G.R."/>
            <person name="Dhawan D.K."/>
            <person name="Kochhar R.K."/>
            <person name="Mayilraj S."/>
            <person name="Bhadada S.K."/>
        </authorList>
    </citation>
    <scope>NUCLEOTIDE SEQUENCE [LARGE SCALE GENOMIC DNA]</scope>
    <source>
        <strain evidence="3">CD08_5</strain>
    </source>
</reference>
<comment type="caution">
    <text evidence="3">The sequence shown here is derived from an EMBL/GenBank/DDBJ whole genome shotgun (WGS) entry which is preliminary data.</text>
</comment>
<dbReference type="STRING" id="767452.AVL62_00885"/>
<dbReference type="Proteomes" id="UP000054837">
    <property type="component" value="Unassembled WGS sequence"/>
</dbReference>
<evidence type="ECO:0000313" key="3">
    <source>
        <dbReference type="EMBL" id="KUG53780.1"/>
    </source>
</evidence>
<sequence>MMLAGGATAAMMAVGDRVGLYAALAGSGPVTPAELAASTGTAERYVREWLAQQASVGILLHDPDAGTFTLPAEHAAVLASDDSPAAMIGAAPLISGLHRRTERLSEAFRTGHGIPWSEQDPAIFEAIERFFRVGYRNSLLSEWVPAVEGLSQRLEAGATVVDVGCGRGAPLVLLAQAFPASRFVGYDAHEPSVEVARRRAQEHGVSDRVRFEVDDAQSYPDREVDLITYFDTLHDLGDPVGAAAHARRALAADGRLLLVEPLAADDLSTTLATVPMAPVSFAASTFLCTANSLSQPVGLALGSQAGERKLTQVLTEAGFGTVRRAAENDFNMVLEARA</sequence>
<proteinExistence type="predicted"/>
<dbReference type="Pfam" id="PF13847">
    <property type="entry name" value="Methyltransf_31"/>
    <property type="match status" value="1"/>
</dbReference>